<gene>
    <name evidence="2" type="ORF">AHOG_14895</name>
</gene>
<protein>
    <submittedName>
        <fullName evidence="2">Uncharacterized protein</fullName>
    </submittedName>
</protein>
<proteinExistence type="predicted"/>
<dbReference type="Proteomes" id="UP000204221">
    <property type="component" value="Chromosome"/>
</dbReference>
<evidence type="ECO:0000256" key="1">
    <source>
        <dbReference type="SAM" id="MobiDB-lite"/>
    </source>
</evidence>
<dbReference type="EMBL" id="CP022521">
    <property type="protein sequence ID" value="ASO20620.1"/>
    <property type="molecule type" value="Genomic_DNA"/>
</dbReference>
<name>A0A221W420_9PSEU</name>
<feature type="region of interest" description="Disordered" evidence="1">
    <location>
        <begin position="1"/>
        <end position="30"/>
    </location>
</feature>
<dbReference type="KEGG" id="ahg:AHOG_14895"/>
<evidence type="ECO:0000313" key="3">
    <source>
        <dbReference type="Proteomes" id="UP000204221"/>
    </source>
</evidence>
<feature type="compositionally biased region" description="Basic and acidic residues" evidence="1">
    <location>
        <begin position="1"/>
        <end position="23"/>
    </location>
</feature>
<accession>A0A221W420</accession>
<dbReference type="AlphaFoldDB" id="A0A221W420"/>
<organism evidence="2 3">
    <name type="scientific">Actinoalloteichus hoggarensis</name>
    <dbReference type="NCBI Taxonomy" id="1470176"/>
    <lineage>
        <taxon>Bacteria</taxon>
        <taxon>Bacillati</taxon>
        <taxon>Actinomycetota</taxon>
        <taxon>Actinomycetes</taxon>
        <taxon>Pseudonocardiales</taxon>
        <taxon>Pseudonocardiaceae</taxon>
        <taxon>Actinoalloteichus</taxon>
    </lineage>
</organism>
<evidence type="ECO:0000313" key="2">
    <source>
        <dbReference type="EMBL" id="ASO20620.1"/>
    </source>
</evidence>
<reference evidence="2 3" key="1">
    <citation type="submission" date="2017-07" db="EMBL/GenBank/DDBJ databases">
        <title>Complete genome sequence of Actinoalloteichus hoggarensis DSM 45943, type strain of Actinoalloteichus hoggarensis.</title>
        <authorList>
            <person name="Ruckert C."/>
            <person name="Nouioui I."/>
            <person name="Willmese J."/>
            <person name="van Wezel G."/>
            <person name="Klenk H.-P."/>
            <person name="Kalinowski J."/>
            <person name="Zotchev S.B."/>
        </authorList>
    </citation>
    <scope>NUCLEOTIDE SEQUENCE [LARGE SCALE GENOMIC DNA]</scope>
    <source>
        <strain evidence="2 3">DSM 45943</strain>
    </source>
</reference>
<keyword evidence="3" id="KW-1185">Reference proteome</keyword>
<sequence length="71" mass="8003">MSVDDLSPRCRRSGDELLTDPHRYSRGAPRARDPCVVVEESRMAEIEDAELSPRLVDDLTVLADYVRGRTS</sequence>